<evidence type="ECO:0000256" key="1">
    <source>
        <dbReference type="SAM" id="MobiDB-lite"/>
    </source>
</evidence>
<dbReference type="InterPro" id="IPR025295">
    <property type="entry name" value="eCIS_core_dom"/>
</dbReference>
<dbReference type="AlphaFoldDB" id="A0A7C9LPT2"/>
<protein>
    <submittedName>
        <fullName evidence="3">DUF4157 domain-containing protein</fullName>
    </submittedName>
</protein>
<feature type="domain" description="eCIS core" evidence="2">
    <location>
        <begin position="253"/>
        <end position="330"/>
    </location>
</feature>
<dbReference type="Proteomes" id="UP000483286">
    <property type="component" value="Unassembled WGS sequence"/>
</dbReference>
<evidence type="ECO:0000313" key="3">
    <source>
        <dbReference type="EMBL" id="MVN88036.1"/>
    </source>
</evidence>
<feature type="compositionally biased region" description="Low complexity" evidence="1">
    <location>
        <begin position="21"/>
        <end position="33"/>
    </location>
</feature>
<evidence type="ECO:0000259" key="2">
    <source>
        <dbReference type="Pfam" id="PF13699"/>
    </source>
</evidence>
<sequence length="606" mass="67651">MKERFPQVKPSRPQTTRVAPEVESTFSSPSPESQQERQFRRWVSRPSQLQRQVAQPVLRAATLIRQEEERLSTSQQAVQRQLKETQVSEMASSARPLQAQRAATTQPTTPAEWVTVMRTRAEDIEGRALDARGRSQFTALQRQVAQTLAQGFRMDQGPAHSRYESYGEHLATLQRHPMSAPVSRVVMGLVPASERLALQRAVDTAAQRQHEQAAQQTQQTQVAAFQRQLAELNAEATQPVLQRIQARRGSGHPLPEAIQRHLEQGLNQDLSRVRIHDDAEANLLAKGVNATAFTTGNDIFFQSGRFSPNTQSGLELLAHEVTHTVQQAQGRVGPGIDPDAGLETEASIMGARLAAAPLTQRLKTKATASAPFSAALQRQAAVNGTSWRESGKLKGNPPVRDETSPPNSNIVEDEQRYRTLRAGAQKLLQGQRQRAQALLTPDKKGVRDYRFWFAHVYSYVTANEIEFCEQRTFDYPSYVLQCVLYFDKLYADNLSAIKGQVEPHWKAAFATSARMQNGDYLPTQVGAAVWSLVASMLAHIRFDLPRAEAWVAQGYQKAYGAKPADFRSDFFRMSGVFDNASRSMFKDIERLLPDKLNAGPTAVRKM</sequence>
<feature type="region of interest" description="Disordered" evidence="1">
    <location>
        <begin position="88"/>
        <end position="108"/>
    </location>
</feature>
<keyword evidence="4" id="KW-1185">Reference proteome</keyword>
<comment type="caution">
    <text evidence="3">The sequence shown here is derived from an EMBL/GenBank/DDBJ whole genome shotgun (WGS) entry which is preliminary data.</text>
</comment>
<feature type="region of interest" description="Disordered" evidence="1">
    <location>
        <begin position="383"/>
        <end position="409"/>
    </location>
</feature>
<reference evidence="3 4" key="1">
    <citation type="submission" date="2019-12" db="EMBL/GenBank/DDBJ databases">
        <title>Deinococcus sp. HMF7620 Genome sequencing and assembly.</title>
        <authorList>
            <person name="Kang H."/>
            <person name="Kim H."/>
            <person name="Joh K."/>
        </authorList>
    </citation>
    <scope>NUCLEOTIDE SEQUENCE [LARGE SCALE GENOMIC DNA]</scope>
    <source>
        <strain evidence="3 4">HMF7620</strain>
    </source>
</reference>
<organism evidence="3 4">
    <name type="scientific">Deinococcus arboris</name>
    <dbReference type="NCBI Taxonomy" id="2682977"/>
    <lineage>
        <taxon>Bacteria</taxon>
        <taxon>Thermotogati</taxon>
        <taxon>Deinococcota</taxon>
        <taxon>Deinococci</taxon>
        <taxon>Deinococcales</taxon>
        <taxon>Deinococcaceae</taxon>
        <taxon>Deinococcus</taxon>
    </lineage>
</organism>
<feature type="compositionally biased region" description="Low complexity" evidence="1">
    <location>
        <begin position="94"/>
        <end position="108"/>
    </location>
</feature>
<proteinExistence type="predicted"/>
<dbReference type="Pfam" id="PF13699">
    <property type="entry name" value="eCIS_core"/>
    <property type="match status" value="1"/>
</dbReference>
<dbReference type="RefSeq" id="WP_157460096.1">
    <property type="nucleotide sequence ID" value="NZ_WQLB01000022.1"/>
</dbReference>
<feature type="region of interest" description="Disordered" evidence="1">
    <location>
        <begin position="1"/>
        <end position="40"/>
    </location>
</feature>
<evidence type="ECO:0000313" key="4">
    <source>
        <dbReference type="Proteomes" id="UP000483286"/>
    </source>
</evidence>
<accession>A0A7C9LPT2</accession>
<name>A0A7C9LPT2_9DEIO</name>
<dbReference type="EMBL" id="WQLB01000022">
    <property type="protein sequence ID" value="MVN88036.1"/>
    <property type="molecule type" value="Genomic_DNA"/>
</dbReference>
<gene>
    <name evidence="3" type="ORF">GO986_14875</name>
</gene>